<dbReference type="AlphaFoldDB" id="A0A6C0HNI3"/>
<accession>A0A6C0HNI3</accession>
<name>A0A6C0HNI3_9ZZZZ</name>
<sequence length="158" mass="18696">MEKEIMLEETICIQFWKCMTGTHNIEKYFNNYGKAYLEGKCRKEGYVYKDSVRLNHYKTGLLKEDYIIYHVFYDAIVCCPEQDMHVSCKIQQITKVGLRALLKQDNNPLTIFVTREHNQDIDFDLFTTQQWINVSLIGIRFELNDPCIHAMGEILQKD</sequence>
<dbReference type="EMBL" id="MN739993">
    <property type="protein sequence ID" value="QHT81910.1"/>
    <property type="molecule type" value="Genomic_DNA"/>
</dbReference>
<protein>
    <submittedName>
        <fullName evidence="1">Uncharacterized protein</fullName>
    </submittedName>
</protein>
<reference evidence="1" key="1">
    <citation type="journal article" date="2020" name="Nature">
        <title>Giant virus diversity and host interactions through global metagenomics.</title>
        <authorList>
            <person name="Schulz F."/>
            <person name="Roux S."/>
            <person name="Paez-Espino D."/>
            <person name="Jungbluth S."/>
            <person name="Walsh D.A."/>
            <person name="Denef V.J."/>
            <person name="McMahon K.D."/>
            <person name="Konstantinidis K.T."/>
            <person name="Eloe-Fadrosh E.A."/>
            <person name="Kyrpides N.C."/>
            <person name="Woyke T."/>
        </authorList>
    </citation>
    <scope>NUCLEOTIDE SEQUENCE</scope>
    <source>
        <strain evidence="1">GVMAG-M-3300023184-160</strain>
    </source>
</reference>
<proteinExistence type="predicted"/>
<evidence type="ECO:0000313" key="1">
    <source>
        <dbReference type="EMBL" id="QHT81910.1"/>
    </source>
</evidence>
<organism evidence="1">
    <name type="scientific">viral metagenome</name>
    <dbReference type="NCBI Taxonomy" id="1070528"/>
    <lineage>
        <taxon>unclassified sequences</taxon>
        <taxon>metagenomes</taxon>
        <taxon>organismal metagenomes</taxon>
    </lineage>
</organism>